<dbReference type="AlphaFoldDB" id="A0AAD9W3I2"/>
<evidence type="ECO:0000259" key="1">
    <source>
        <dbReference type="Pfam" id="PF06985"/>
    </source>
</evidence>
<name>A0AAD9W3I2_PHOAM</name>
<dbReference type="InterPro" id="IPR052895">
    <property type="entry name" value="HetReg/Transcr_Mod"/>
</dbReference>
<dbReference type="Pfam" id="PF26639">
    <property type="entry name" value="Het-6_barrel"/>
    <property type="match status" value="1"/>
</dbReference>
<comment type="caution">
    <text evidence="2">The sequence shown here is derived from an EMBL/GenBank/DDBJ whole genome shotgun (WGS) entry which is preliminary data.</text>
</comment>
<sequence length="637" mass="72300">MENMPQAAEKLLYGPEMVETSISLNSPYEYEPLPSKTHTRLLILNYGTGEDILVGSIKTVDLDGSELDSFEAISYVWGSDEKEQSILIDGRSLPITNSLREALLQTRLPEKPRTLWADSICINQDDTIEKGHQVFAMGRIYKASRRTLICLGLEPHHAEKAREAAALINDVAAMIEDVLRDLSSTDEYDTFPWPSENDPFVVDTRWLSAREFLVRHPWFERGWVVQEAALGSEAVIHWAGAHIEWMSLLKVEIWLCYRAAPSRRSELEPLTDIRALHSNNFNLRRREEARAFVDESLESNNQASTTLSLLQNARRMKLTDPRDRIYAFMALKTRDGVMAGLNLQPKYARPHQEVFYEFAVKYLEKTSDLKILTHVDHEEEGLTRLFGVPSWVPQWDNGANAAPLHSHDFCEPFSFSDHQPNITNIIEGSKLRLRGVLVSPVRYASRRIVKNLEDPTAEVLTLWWEVMAEMTKGSGPLKEHLTLAFLDAICIGRFRGEEAAWKEAEKALARYLELNKDADQLQQSSQGPRIYQDAHRVLLLAIDRSDNRRVVVLEQGFIGVTSAAARQGDLCAFISGLCCPLILRPVSGKADHYMLVGNAYVVRGTFVADGEVSTLRLHEDYEDWIEEYLPAQNIILV</sequence>
<accession>A0AAD9W3I2</accession>
<feature type="domain" description="Heterokaryon incompatibility" evidence="1">
    <location>
        <begin position="70"/>
        <end position="227"/>
    </location>
</feature>
<dbReference type="EMBL" id="JAUJFL010000005">
    <property type="protein sequence ID" value="KAK2603307.1"/>
    <property type="molecule type" value="Genomic_DNA"/>
</dbReference>
<dbReference type="Pfam" id="PF06985">
    <property type="entry name" value="HET"/>
    <property type="match status" value="1"/>
</dbReference>
<dbReference type="PANTHER" id="PTHR24148:SF64">
    <property type="entry name" value="HETEROKARYON INCOMPATIBILITY DOMAIN-CONTAINING PROTEIN"/>
    <property type="match status" value="1"/>
</dbReference>
<reference evidence="2" key="1">
    <citation type="submission" date="2023-06" db="EMBL/GenBank/DDBJ databases">
        <authorList>
            <person name="Noh H."/>
        </authorList>
    </citation>
    <scope>NUCLEOTIDE SEQUENCE</scope>
    <source>
        <strain evidence="2">DUCC20226</strain>
    </source>
</reference>
<dbReference type="Proteomes" id="UP001265746">
    <property type="component" value="Unassembled WGS sequence"/>
</dbReference>
<proteinExistence type="predicted"/>
<evidence type="ECO:0000313" key="2">
    <source>
        <dbReference type="EMBL" id="KAK2603307.1"/>
    </source>
</evidence>
<gene>
    <name evidence="2" type="ORF">N8I77_009772</name>
</gene>
<dbReference type="PANTHER" id="PTHR24148">
    <property type="entry name" value="ANKYRIN REPEAT DOMAIN-CONTAINING PROTEIN 39 HOMOLOG-RELATED"/>
    <property type="match status" value="1"/>
</dbReference>
<organism evidence="2 3">
    <name type="scientific">Phomopsis amygdali</name>
    <name type="common">Fusicoccum amygdali</name>
    <dbReference type="NCBI Taxonomy" id="1214568"/>
    <lineage>
        <taxon>Eukaryota</taxon>
        <taxon>Fungi</taxon>
        <taxon>Dikarya</taxon>
        <taxon>Ascomycota</taxon>
        <taxon>Pezizomycotina</taxon>
        <taxon>Sordariomycetes</taxon>
        <taxon>Sordariomycetidae</taxon>
        <taxon>Diaporthales</taxon>
        <taxon>Diaporthaceae</taxon>
        <taxon>Diaporthe</taxon>
    </lineage>
</organism>
<dbReference type="InterPro" id="IPR010730">
    <property type="entry name" value="HET"/>
</dbReference>
<evidence type="ECO:0000313" key="3">
    <source>
        <dbReference type="Proteomes" id="UP001265746"/>
    </source>
</evidence>
<protein>
    <recommendedName>
        <fullName evidence="1">Heterokaryon incompatibility domain-containing protein</fullName>
    </recommendedName>
</protein>
<keyword evidence="3" id="KW-1185">Reference proteome</keyword>